<protein>
    <recommendedName>
        <fullName evidence="2">Reverse transcriptase domain-containing protein</fullName>
    </recommendedName>
</protein>
<dbReference type="PANTHER" id="PTHR21301">
    <property type="entry name" value="REVERSE TRANSCRIPTASE"/>
    <property type="match status" value="1"/>
</dbReference>
<dbReference type="PANTHER" id="PTHR21301:SF11">
    <property type="entry name" value="GIY-YIG DOMAIN-CONTAINING PROTEIN"/>
    <property type="match status" value="1"/>
</dbReference>
<proteinExistence type="predicted"/>
<reference evidence="1" key="1">
    <citation type="submission" date="2017-07" db="EMBL/GenBank/DDBJ databases">
        <authorList>
            <person name="Mikheyev A."/>
            <person name="Grau M."/>
        </authorList>
    </citation>
    <scope>NUCLEOTIDE SEQUENCE</scope>
    <source>
        <tissue evidence="1">Venom_gland</tissue>
    </source>
</reference>
<evidence type="ECO:0008006" key="2">
    <source>
        <dbReference type="Google" id="ProtNLM"/>
    </source>
</evidence>
<dbReference type="EMBL" id="IACK01210877">
    <property type="protein sequence ID" value="LAA96684.1"/>
    <property type="molecule type" value="Transcribed_RNA"/>
</dbReference>
<name>A0A2D4JJT8_MICLE</name>
<reference evidence="1" key="2">
    <citation type="submission" date="2017-11" db="EMBL/GenBank/DDBJ databases">
        <title>Coralsnake Venomics: Analyses of Venom Gland Transcriptomes and Proteomes of Six Brazilian Taxa.</title>
        <authorList>
            <person name="Aird S.D."/>
            <person name="Jorge da Silva N."/>
            <person name="Qiu L."/>
            <person name="Villar-Briones A."/>
            <person name="Aparecida-Saddi V."/>
            <person name="Campos-Telles M.P."/>
            <person name="Grau M."/>
            <person name="Mikheyev A.S."/>
        </authorList>
    </citation>
    <scope>NUCLEOTIDE SEQUENCE</scope>
    <source>
        <tissue evidence="1">Venom_gland</tissue>
    </source>
</reference>
<accession>A0A2D4JJT8</accession>
<evidence type="ECO:0000313" key="1">
    <source>
        <dbReference type="EMBL" id="LAA96684.1"/>
    </source>
</evidence>
<sequence length="101" mass="11077">MDSPKSREGTPLRPIVSSINSVTHNIAKHPTTLLAPLVGNTTHAINNSQDFASKVWNLKLDPDETMVSYDLTSLFTCIPTTETLIVVKKRLLQDSTLGDSQ</sequence>
<organism evidence="1">
    <name type="scientific">Micrurus lemniscatus lemniscatus</name>
    <dbReference type="NCBI Taxonomy" id="129467"/>
    <lineage>
        <taxon>Eukaryota</taxon>
        <taxon>Metazoa</taxon>
        <taxon>Chordata</taxon>
        <taxon>Craniata</taxon>
        <taxon>Vertebrata</taxon>
        <taxon>Euteleostomi</taxon>
        <taxon>Lepidosauria</taxon>
        <taxon>Squamata</taxon>
        <taxon>Bifurcata</taxon>
        <taxon>Unidentata</taxon>
        <taxon>Episquamata</taxon>
        <taxon>Toxicofera</taxon>
        <taxon>Serpentes</taxon>
        <taxon>Colubroidea</taxon>
        <taxon>Elapidae</taxon>
        <taxon>Elapinae</taxon>
        <taxon>Micrurus</taxon>
    </lineage>
</organism>
<dbReference type="AlphaFoldDB" id="A0A2D4JJT8"/>